<dbReference type="GO" id="GO:0004109">
    <property type="term" value="F:coproporphyrinogen oxidase activity"/>
    <property type="evidence" value="ECO:0007669"/>
    <property type="project" value="InterPro"/>
</dbReference>
<dbReference type="InterPro" id="IPR010723">
    <property type="entry name" value="HemN_C"/>
</dbReference>
<dbReference type="PANTHER" id="PTHR13932">
    <property type="entry name" value="COPROPORPHYRINIGEN III OXIDASE"/>
    <property type="match status" value="1"/>
</dbReference>
<comment type="subcellular location">
    <subcellularLocation>
        <location evidence="1 14">Cytoplasm</location>
    </subcellularLocation>
</comment>
<dbReference type="STRING" id="765420.OSCT_0104"/>
<keyword evidence="11 14" id="KW-0411">Iron-sulfur</keyword>
<dbReference type="SFLD" id="SFLDG01082">
    <property type="entry name" value="B12-binding_domain_containing"/>
    <property type="match status" value="1"/>
</dbReference>
<dbReference type="EMBL" id="ADVR01000003">
    <property type="protein sequence ID" value="EFO81955.1"/>
    <property type="molecule type" value="Genomic_DNA"/>
</dbReference>
<dbReference type="SFLD" id="SFLDG01065">
    <property type="entry name" value="anaerobic_coproporphyrinogen-I"/>
    <property type="match status" value="1"/>
</dbReference>
<dbReference type="CDD" id="cd01335">
    <property type="entry name" value="Radical_SAM"/>
    <property type="match status" value="1"/>
</dbReference>
<dbReference type="InterPro" id="IPR006638">
    <property type="entry name" value="Elp3/MiaA/NifB-like_rSAM"/>
</dbReference>
<evidence type="ECO:0000256" key="13">
    <source>
        <dbReference type="ARBA" id="ARBA00048321"/>
    </source>
</evidence>
<dbReference type="GO" id="GO:0006782">
    <property type="term" value="P:protoporphyrinogen IX biosynthetic process"/>
    <property type="evidence" value="ECO:0007669"/>
    <property type="project" value="UniProtKB-UniPathway"/>
</dbReference>
<comment type="caution">
    <text evidence="18">The sequence shown here is derived from an EMBL/GenBank/DDBJ whole genome shotgun (WGS) entry which is preliminary data.</text>
</comment>
<keyword evidence="19" id="KW-1185">Reference proteome</keyword>
<dbReference type="GO" id="GO:0051989">
    <property type="term" value="F:coproporphyrinogen dehydrogenase activity"/>
    <property type="evidence" value="ECO:0007669"/>
    <property type="project" value="UniProtKB-EC"/>
</dbReference>
<comment type="cofactor">
    <cofactor evidence="14 16">
        <name>[4Fe-4S] cluster</name>
        <dbReference type="ChEBI" id="CHEBI:49883"/>
    </cofactor>
    <text evidence="14 16">Binds 1 [4Fe-4S] cluster. The cluster is coordinated with 3 cysteines and an exchangeable S-adenosyl-L-methionine.</text>
</comment>
<organism evidence="18 19">
    <name type="scientific">Oscillochloris trichoides DG-6</name>
    <dbReference type="NCBI Taxonomy" id="765420"/>
    <lineage>
        <taxon>Bacteria</taxon>
        <taxon>Bacillati</taxon>
        <taxon>Chloroflexota</taxon>
        <taxon>Chloroflexia</taxon>
        <taxon>Chloroflexales</taxon>
        <taxon>Chloroflexineae</taxon>
        <taxon>Oscillochloridaceae</taxon>
        <taxon>Oscillochloris</taxon>
    </lineage>
</organism>
<dbReference type="Proteomes" id="UP000054010">
    <property type="component" value="Unassembled WGS sequence"/>
</dbReference>
<feature type="binding site" evidence="15">
    <location>
        <position position="57"/>
    </location>
    <ligand>
        <name>S-adenosyl-L-methionine</name>
        <dbReference type="ChEBI" id="CHEBI:59789"/>
        <label>1</label>
    </ligand>
</feature>
<evidence type="ECO:0000256" key="4">
    <source>
        <dbReference type="ARBA" id="ARBA00011245"/>
    </source>
</evidence>
<dbReference type="InterPro" id="IPR004558">
    <property type="entry name" value="Coprogen_oxidase_HemN"/>
</dbReference>
<comment type="subunit">
    <text evidence="4">Monomer.</text>
</comment>
<feature type="binding site" evidence="15">
    <location>
        <begin position="115"/>
        <end position="116"/>
    </location>
    <ligand>
        <name>S-adenosyl-L-methionine</name>
        <dbReference type="ChEBI" id="CHEBI:59789"/>
        <label>2</label>
    </ligand>
</feature>
<feature type="binding site" evidence="16">
    <location>
        <position position="63"/>
    </location>
    <ligand>
        <name>[4Fe-4S] cluster</name>
        <dbReference type="ChEBI" id="CHEBI:49883"/>
        <note>4Fe-4S-S-AdoMet</note>
    </ligand>
</feature>
<protein>
    <recommendedName>
        <fullName evidence="14">Coproporphyrinogen-III oxidase</fullName>
        <ecNumber evidence="14">1.3.98.3</ecNumber>
    </recommendedName>
</protein>
<dbReference type="UniPathway" id="UPA00251">
    <property type="reaction ID" value="UER00323"/>
</dbReference>
<evidence type="ECO:0000256" key="8">
    <source>
        <dbReference type="ARBA" id="ARBA00022723"/>
    </source>
</evidence>
<dbReference type="GO" id="GO:0051539">
    <property type="term" value="F:4 iron, 4 sulfur cluster binding"/>
    <property type="evidence" value="ECO:0007669"/>
    <property type="project" value="UniProtKB-KW"/>
</dbReference>
<dbReference type="Pfam" id="PF04055">
    <property type="entry name" value="Radical_SAM"/>
    <property type="match status" value="1"/>
</dbReference>
<feature type="binding site" evidence="16">
    <location>
        <position position="70"/>
    </location>
    <ligand>
        <name>[4Fe-4S] cluster</name>
        <dbReference type="ChEBI" id="CHEBI:49883"/>
        <note>4Fe-4S-S-AdoMet</note>
    </ligand>
</feature>
<feature type="binding site" evidence="15">
    <location>
        <position position="147"/>
    </location>
    <ligand>
        <name>S-adenosyl-L-methionine</name>
        <dbReference type="ChEBI" id="CHEBI:59789"/>
        <label>1</label>
    </ligand>
</feature>
<keyword evidence="8 14" id="KW-0479">Metal-binding</keyword>
<evidence type="ECO:0000256" key="12">
    <source>
        <dbReference type="ARBA" id="ARBA00023244"/>
    </source>
</evidence>
<feature type="binding site" evidence="16">
    <location>
        <position position="67"/>
    </location>
    <ligand>
        <name>[4Fe-4S] cluster</name>
        <dbReference type="ChEBI" id="CHEBI:49883"/>
        <note>4Fe-4S-S-AdoMet</note>
    </ligand>
</feature>
<dbReference type="Gene3D" id="3.20.20.70">
    <property type="entry name" value="Aldolase class I"/>
    <property type="match status" value="1"/>
</dbReference>
<keyword evidence="7 14" id="KW-0949">S-adenosyl-L-methionine</keyword>
<dbReference type="InterPro" id="IPR058240">
    <property type="entry name" value="rSAM_sf"/>
</dbReference>
<dbReference type="GO" id="GO:0046872">
    <property type="term" value="F:metal ion binding"/>
    <property type="evidence" value="ECO:0007669"/>
    <property type="project" value="UniProtKB-KW"/>
</dbReference>
<comment type="catalytic activity">
    <reaction evidence="13 14">
        <text>coproporphyrinogen III + 2 S-adenosyl-L-methionine = protoporphyrinogen IX + 2 5'-deoxyadenosine + 2 L-methionine + 2 CO2</text>
        <dbReference type="Rhea" id="RHEA:15425"/>
        <dbReference type="ChEBI" id="CHEBI:16526"/>
        <dbReference type="ChEBI" id="CHEBI:17319"/>
        <dbReference type="ChEBI" id="CHEBI:57307"/>
        <dbReference type="ChEBI" id="CHEBI:57309"/>
        <dbReference type="ChEBI" id="CHEBI:57844"/>
        <dbReference type="ChEBI" id="CHEBI:59789"/>
        <dbReference type="EC" id="1.3.98.3"/>
    </reaction>
</comment>
<dbReference type="SFLD" id="SFLDS00029">
    <property type="entry name" value="Radical_SAM"/>
    <property type="match status" value="1"/>
</dbReference>
<dbReference type="AlphaFoldDB" id="E1I9V3"/>
<sequence>MSDVVITPEVLARYNKPGPRYTSYPTVPAWTEEFGEAEYREALNDLATRTEDPISLYVHLPFCAERCTYCGCNATVTTRTDVVDKYLDHLEQELALVVPQMGAQRRVVQMHWGGGTPNFLNQPQMERLVGLLNKHFAIDSDGEVAIEFDPRIGSVEQLEQIRELGFNRISFGVQDINPVVQEAIGRIQPFEQTEKLFRASRELGFSSVNVDMVYGLPKQTDESFRDTLLAIRDLRPDRIACFSYAHVPWVKPNQKLIDVTALPDTFTKFSLFRMAIDMMGEVGYDWVGMDHFAQRDDELAIAARERRLHRNFMGYTTRPASNMIAFGMSSISDLVGRFAQNEPHLGKYQKMVAAGKLPIVKGYKLTEDDLMRRQVILHLMCNLELPYDLTRTNYGMSLQDALGEDLERMEAYVEDGFIELLPDRIQVTPLGRFFVRLLAMELDAHLAKTSQRIAFSKTV</sequence>
<comment type="pathway">
    <text evidence="2 14">Porphyrin-containing compound metabolism; protoporphyrin-IX biosynthesis; protoporphyrinogen-IX from coproporphyrinogen-III (AdoMet route): step 1/1.</text>
</comment>
<dbReference type="eggNOG" id="COG0635">
    <property type="taxonomic scope" value="Bacteria"/>
</dbReference>
<feature type="binding site" evidence="15">
    <location>
        <position position="331"/>
    </location>
    <ligand>
        <name>S-adenosyl-L-methionine</name>
        <dbReference type="ChEBI" id="CHEBI:59789"/>
        <label>1</label>
    </ligand>
</feature>
<accession>E1I9V3</accession>
<feature type="binding site" evidence="15">
    <location>
        <position position="245"/>
    </location>
    <ligand>
        <name>S-adenosyl-L-methionine</name>
        <dbReference type="ChEBI" id="CHEBI:59789"/>
        <label>2</label>
    </ligand>
</feature>
<dbReference type="OrthoDB" id="9808022at2"/>
<comment type="similarity">
    <text evidence="3 14">Belongs to the anaerobic coproporphyrinogen-III oxidase family.</text>
</comment>
<dbReference type="GO" id="GO:0005737">
    <property type="term" value="C:cytoplasm"/>
    <property type="evidence" value="ECO:0007669"/>
    <property type="project" value="UniProtKB-SubCell"/>
</dbReference>
<evidence type="ECO:0000256" key="15">
    <source>
        <dbReference type="PIRSR" id="PIRSR000167-1"/>
    </source>
</evidence>
<dbReference type="SUPFAM" id="SSF102114">
    <property type="entry name" value="Radical SAM enzymes"/>
    <property type="match status" value="1"/>
</dbReference>
<dbReference type="NCBIfam" id="TIGR00538">
    <property type="entry name" value="hemN"/>
    <property type="match status" value="1"/>
</dbReference>
<dbReference type="Pfam" id="PF06969">
    <property type="entry name" value="HemN_C"/>
    <property type="match status" value="1"/>
</dbReference>
<evidence type="ECO:0000256" key="2">
    <source>
        <dbReference type="ARBA" id="ARBA00004785"/>
    </source>
</evidence>
<keyword evidence="6 14" id="KW-0963">Cytoplasm</keyword>
<name>E1I9V3_9CHLR</name>
<evidence type="ECO:0000256" key="6">
    <source>
        <dbReference type="ARBA" id="ARBA00022490"/>
    </source>
</evidence>
<dbReference type="PANTHER" id="PTHR13932:SF6">
    <property type="entry name" value="OXYGEN-INDEPENDENT COPROPORPHYRINOGEN III OXIDASE"/>
    <property type="match status" value="1"/>
</dbReference>
<keyword evidence="12 14" id="KW-0627">Porphyrin biosynthesis</keyword>
<dbReference type="InterPro" id="IPR013785">
    <property type="entry name" value="Aldolase_TIM"/>
</dbReference>
<dbReference type="HOGENOM" id="CLU_027579_3_0_0"/>
<evidence type="ECO:0000313" key="18">
    <source>
        <dbReference type="EMBL" id="EFO81955.1"/>
    </source>
</evidence>
<keyword evidence="5 14" id="KW-0004">4Fe-4S</keyword>
<evidence type="ECO:0000256" key="3">
    <source>
        <dbReference type="ARBA" id="ARBA00005493"/>
    </source>
</evidence>
<dbReference type="SMART" id="SM00729">
    <property type="entry name" value="Elp3"/>
    <property type="match status" value="1"/>
</dbReference>
<evidence type="ECO:0000256" key="1">
    <source>
        <dbReference type="ARBA" id="ARBA00004496"/>
    </source>
</evidence>
<dbReference type="Gene3D" id="1.10.10.920">
    <property type="match status" value="1"/>
</dbReference>
<feature type="binding site" evidence="15">
    <location>
        <begin position="69"/>
        <end position="71"/>
    </location>
    <ligand>
        <name>S-adenosyl-L-methionine</name>
        <dbReference type="ChEBI" id="CHEBI:59789"/>
        <label>2</label>
    </ligand>
</feature>
<feature type="binding site" evidence="15">
    <location>
        <position position="114"/>
    </location>
    <ligand>
        <name>S-adenosyl-L-methionine</name>
        <dbReference type="ChEBI" id="CHEBI:59789"/>
        <label>1</label>
    </ligand>
</feature>
<evidence type="ECO:0000256" key="7">
    <source>
        <dbReference type="ARBA" id="ARBA00022691"/>
    </source>
</evidence>
<feature type="domain" description="Radical SAM core" evidence="17">
    <location>
        <begin position="48"/>
        <end position="285"/>
    </location>
</feature>
<evidence type="ECO:0000256" key="10">
    <source>
        <dbReference type="ARBA" id="ARBA00023004"/>
    </source>
</evidence>
<evidence type="ECO:0000256" key="16">
    <source>
        <dbReference type="PIRSR" id="PIRSR000167-2"/>
    </source>
</evidence>
<dbReference type="InterPro" id="IPR034505">
    <property type="entry name" value="Coproporphyrinogen-III_oxidase"/>
</dbReference>
<evidence type="ECO:0000256" key="11">
    <source>
        <dbReference type="ARBA" id="ARBA00023014"/>
    </source>
</evidence>
<dbReference type="EC" id="1.3.98.3" evidence="14"/>
<evidence type="ECO:0000256" key="14">
    <source>
        <dbReference type="PIRNR" id="PIRNR000167"/>
    </source>
</evidence>
<feature type="binding site" evidence="15">
    <location>
        <position position="174"/>
    </location>
    <ligand>
        <name>S-adenosyl-L-methionine</name>
        <dbReference type="ChEBI" id="CHEBI:59789"/>
        <label>2</label>
    </ligand>
</feature>
<proteinExistence type="inferred from homology"/>
<evidence type="ECO:0000256" key="9">
    <source>
        <dbReference type="ARBA" id="ARBA00023002"/>
    </source>
</evidence>
<gene>
    <name evidence="18" type="ORF">OSCT_0104</name>
</gene>
<evidence type="ECO:0000256" key="5">
    <source>
        <dbReference type="ARBA" id="ARBA00022485"/>
    </source>
</evidence>
<evidence type="ECO:0000259" key="17">
    <source>
        <dbReference type="PROSITE" id="PS51918"/>
    </source>
</evidence>
<evidence type="ECO:0000313" key="19">
    <source>
        <dbReference type="Proteomes" id="UP000054010"/>
    </source>
</evidence>
<dbReference type="PROSITE" id="PS51918">
    <property type="entry name" value="RADICAL_SAM"/>
    <property type="match status" value="1"/>
</dbReference>
<feature type="binding site" evidence="15">
    <location>
        <position position="211"/>
    </location>
    <ligand>
        <name>S-adenosyl-L-methionine</name>
        <dbReference type="ChEBI" id="CHEBI:59789"/>
        <label>2</label>
    </ligand>
</feature>
<dbReference type="PIRSF" id="PIRSF000167">
    <property type="entry name" value="HemN"/>
    <property type="match status" value="1"/>
</dbReference>
<feature type="binding site" evidence="15">
    <location>
        <position position="186"/>
    </location>
    <ligand>
        <name>S-adenosyl-L-methionine</name>
        <dbReference type="ChEBI" id="CHEBI:59789"/>
        <label>2</label>
    </ligand>
</feature>
<keyword evidence="9 14" id="KW-0560">Oxidoreductase</keyword>
<keyword evidence="10 14" id="KW-0408">Iron</keyword>
<reference evidence="18 19" key="1">
    <citation type="journal article" date="2011" name="J. Bacteriol.">
        <title>Draft genome sequence of the anoxygenic filamentous phototrophic bacterium Oscillochloris trichoides subsp. DG-6.</title>
        <authorList>
            <person name="Kuznetsov B.B."/>
            <person name="Ivanovsky R.N."/>
            <person name="Keppen O.I."/>
            <person name="Sukhacheva M.V."/>
            <person name="Bumazhkin B.K."/>
            <person name="Patutina E.O."/>
            <person name="Beletsky A.V."/>
            <person name="Mardanov A.V."/>
            <person name="Baslerov R.V."/>
            <person name="Panteleeva A.N."/>
            <person name="Kolganova T.V."/>
            <person name="Ravin N.V."/>
            <person name="Skryabin K.G."/>
        </authorList>
    </citation>
    <scope>NUCLEOTIDE SEQUENCE [LARGE SCALE GENOMIC DNA]</scope>
    <source>
        <strain evidence="18 19">DG-6</strain>
    </source>
</reference>
<dbReference type="InterPro" id="IPR007197">
    <property type="entry name" value="rSAM"/>
</dbReference>